<gene>
    <name evidence="3" type="primary">PCMP-H38</name>
    <name evidence="3" type="ORF">QJS10_CPB17g00269</name>
</gene>
<feature type="repeat" description="PPR" evidence="2">
    <location>
        <begin position="385"/>
        <end position="415"/>
    </location>
</feature>
<dbReference type="AlphaFoldDB" id="A0AAV9CTV7"/>
<comment type="caution">
    <text evidence="3">The sequence shown here is derived from an EMBL/GenBank/DDBJ whole genome shotgun (WGS) entry which is preliminary data.</text>
</comment>
<dbReference type="FunFam" id="1.25.40.10:FF:000348">
    <property type="entry name" value="Pentatricopeptide repeat-containing protein chloroplastic"/>
    <property type="match status" value="1"/>
</dbReference>
<dbReference type="PROSITE" id="PS51375">
    <property type="entry name" value="PPR"/>
    <property type="match status" value="3"/>
</dbReference>
<reference evidence="3" key="2">
    <citation type="submission" date="2023-06" db="EMBL/GenBank/DDBJ databases">
        <authorList>
            <person name="Ma L."/>
            <person name="Liu K.-W."/>
            <person name="Li Z."/>
            <person name="Hsiao Y.-Y."/>
            <person name="Qi Y."/>
            <person name="Fu T."/>
            <person name="Tang G."/>
            <person name="Zhang D."/>
            <person name="Sun W.-H."/>
            <person name="Liu D.-K."/>
            <person name="Li Y."/>
            <person name="Chen G.-Z."/>
            <person name="Liu X.-D."/>
            <person name="Liao X.-Y."/>
            <person name="Jiang Y.-T."/>
            <person name="Yu X."/>
            <person name="Hao Y."/>
            <person name="Huang J."/>
            <person name="Zhao X.-W."/>
            <person name="Ke S."/>
            <person name="Chen Y.-Y."/>
            <person name="Wu W.-L."/>
            <person name="Hsu J.-L."/>
            <person name="Lin Y.-F."/>
            <person name="Huang M.-D."/>
            <person name="Li C.-Y."/>
            <person name="Huang L."/>
            <person name="Wang Z.-W."/>
            <person name="Zhao X."/>
            <person name="Zhong W.-Y."/>
            <person name="Peng D.-H."/>
            <person name="Ahmad S."/>
            <person name="Lan S."/>
            <person name="Zhang J.-S."/>
            <person name="Tsai W.-C."/>
            <person name="Van De Peer Y."/>
            <person name="Liu Z.-J."/>
        </authorList>
    </citation>
    <scope>NUCLEOTIDE SEQUENCE</scope>
    <source>
        <strain evidence="3">CP</strain>
        <tissue evidence="3">Leaves</tissue>
    </source>
</reference>
<evidence type="ECO:0000313" key="4">
    <source>
        <dbReference type="Proteomes" id="UP001180020"/>
    </source>
</evidence>
<dbReference type="Gene3D" id="1.25.40.10">
    <property type="entry name" value="Tetratricopeptide repeat domain"/>
    <property type="match status" value="3"/>
</dbReference>
<dbReference type="InterPro" id="IPR046848">
    <property type="entry name" value="E_motif"/>
</dbReference>
<dbReference type="InterPro" id="IPR011990">
    <property type="entry name" value="TPR-like_helical_dom_sf"/>
</dbReference>
<accession>A0AAV9CTV7</accession>
<keyword evidence="4" id="KW-1185">Reference proteome</keyword>
<feature type="repeat" description="PPR" evidence="2">
    <location>
        <begin position="184"/>
        <end position="214"/>
    </location>
</feature>
<dbReference type="GO" id="GO:0009451">
    <property type="term" value="P:RNA modification"/>
    <property type="evidence" value="ECO:0007669"/>
    <property type="project" value="InterPro"/>
</dbReference>
<keyword evidence="1" id="KW-0677">Repeat</keyword>
<sequence length="577" mass="64046">MNHAHTGHTPLPPMDHLEEVLRSSITTVRQLDPYLTLLIVTGLALRVPHHSLRFPIDLLSRSPSPSSLHRSRHLSLSFFGPHLPLWNHLIRRLSSSPSPSSSLHTFIDMLRLPLPPSPDHLTFPFLAKASSSFKEGTQIHSQVIRRGFASDVFVFNNLLHMYAKSGSLDLARTAFESTPERHRNEVSWTTIISAHASRGELELARSMFDRMPERVRVGCPAVWNAMISAFAAHGLVSVARKWFDRMPGRNAASWNTMISGYVRAGDMSAARGLFDRMPEDERDVVSWSAVISGYVSLNRCGDALELFKAMQVKPNEATLAVVLSACARLAALEQGRWVHAYAERNGLRLERDNLGAALVDMYAKCGSIESASELFWRRHDELKHSTSAWNALITGLAVNGRARESLEVYERMRRSVTARPDGVTFLGALTACVHCGLVDEGRACFESMSREYGIRAELKHYGCMVDLLGRAGLLEEAEGVVQSMPMKPDMVVLSALLGACRIHRDVSMADRLRTRVVELDPHEGDVCFLQLASIYASAGRWSDARALRSVLERQSSKKQPGFSLVESGGVLSCQMTV</sequence>
<dbReference type="InterPro" id="IPR002885">
    <property type="entry name" value="PPR_rpt"/>
</dbReference>
<evidence type="ECO:0000256" key="2">
    <source>
        <dbReference type="PROSITE-ProRule" id="PRU00708"/>
    </source>
</evidence>
<dbReference type="PANTHER" id="PTHR47926:SF444">
    <property type="entry name" value="PENTATRICOPEPTIDE REPEAT-CONTAINING PROTEIN"/>
    <property type="match status" value="1"/>
</dbReference>
<dbReference type="FunFam" id="1.25.40.10:FF:000242">
    <property type="entry name" value="Pentatricopeptide repeat-containing protein"/>
    <property type="match status" value="1"/>
</dbReference>
<dbReference type="SUPFAM" id="SSF48452">
    <property type="entry name" value="TPR-like"/>
    <property type="match status" value="3"/>
</dbReference>
<dbReference type="Proteomes" id="UP001180020">
    <property type="component" value="Unassembled WGS sequence"/>
</dbReference>
<dbReference type="NCBIfam" id="TIGR00756">
    <property type="entry name" value="PPR"/>
    <property type="match status" value="5"/>
</dbReference>
<dbReference type="PANTHER" id="PTHR47926">
    <property type="entry name" value="PENTATRICOPEPTIDE REPEAT-CONTAINING PROTEIN"/>
    <property type="match status" value="1"/>
</dbReference>
<protein>
    <submittedName>
        <fullName evidence="3">Pentatricopeptide repeat-containing protein</fullName>
    </submittedName>
</protein>
<organism evidence="3 4">
    <name type="scientific">Acorus calamus</name>
    <name type="common">Sweet flag</name>
    <dbReference type="NCBI Taxonomy" id="4465"/>
    <lineage>
        <taxon>Eukaryota</taxon>
        <taxon>Viridiplantae</taxon>
        <taxon>Streptophyta</taxon>
        <taxon>Embryophyta</taxon>
        <taxon>Tracheophyta</taxon>
        <taxon>Spermatophyta</taxon>
        <taxon>Magnoliopsida</taxon>
        <taxon>Liliopsida</taxon>
        <taxon>Acoraceae</taxon>
        <taxon>Acorus</taxon>
    </lineage>
</organism>
<dbReference type="InterPro" id="IPR046960">
    <property type="entry name" value="PPR_At4g14850-like_plant"/>
</dbReference>
<dbReference type="Pfam" id="PF20431">
    <property type="entry name" value="E_motif"/>
    <property type="match status" value="1"/>
</dbReference>
<evidence type="ECO:0000256" key="1">
    <source>
        <dbReference type="ARBA" id="ARBA00022737"/>
    </source>
</evidence>
<dbReference type="Pfam" id="PF01535">
    <property type="entry name" value="PPR"/>
    <property type="match status" value="8"/>
</dbReference>
<name>A0AAV9CTV7_ACOCL</name>
<dbReference type="GO" id="GO:0003723">
    <property type="term" value="F:RNA binding"/>
    <property type="evidence" value="ECO:0007669"/>
    <property type="project" value="InterPro"/>
</dbReference>
<dbReference type="EMBL" id="JAUJYO010000017">
    <property type="protein sequence ID" value="KAK1292290.1"/>
    <property type="molecule type" value="Genomic_DNA"/>
</dbReference>
<reference evidence="3" key="1">
    <citation type="journal article" date="2023" name="Nat. Commun.">
        <title>Diploid and tetraploid genomes of Acorus and the evolution of monocots.</title>
        <authorList>
            <person name="Ma L."/>
            <person name="Liu K.W."/>
            <person name="Li Z."/>
            <person name="Hsiao Y.Y."/>
            <person name="Qi Y."/>
            <person name="Fu T."/>
            <person name="Tang G.D."/>
            <person name="Zhang D."/>
            <person name="Sun W.H."/>
            <person name="Liu D.K."/>
            <person name="Li Y."/>
            <person name="Chen G.Z."/>
            <person name="Liu X.D."/>
            <person name="Liao X.Y."/>
            <person name="Jiang Y.T."/>
            <person name="Yu X."/>
            <person name="Hao Y."/>
            <person name="Huang J."/>
            <person name="Zhao X.W."/>
            <person name="Ke S."/>
            <person name="Chen Y.Y."/>
            <person name="Wu W.L."/>
            <person name="Hsu J.L."/>
            <person name="Lin Y.F."/>
            <person name="Huang M.D."/>
            <person name="Li C.Y."/>
            <person name="Huang L."/>
            <person name="Wang Z.W."/>
            <person name="Zhao X."/>
            <person name="Zhong W.Y."/>
            <person name="Peng D.H."/>
            <person name="Ahmad S."/>
            <person name="Lan S."/>
            <person name="Zhang J.S."/>
            <person name="Tsai W.C."/>
            <person name="Van de Peer Y."/>
            <person name="Liu Z.J."/>
        </authorList>
    </citation>
    <scope>NUCLEOTIDE SEQUENCE</scope>
    <source>
        <strain evidence="3">CP</strain>
    </source>
</reference>
<evidence type="ECO:0000313" key="3">
    <source>
        <dbReference type="EMBL" id="KAK1292290.1"/>
    </source>
</evidence>
<feature type="repeat" description="PPR" evidence="2">
    <location>
        <begin position="250"/>
        <end position="284"/>
    </location>
</feature>
<proteinExistence type="predicted"/>